<dbReference type="HOGENOM" id="CLU_1229284_0_0_11"/>
<dbReference type="Proteomes" id="UP000008043">
    <property type="component" value="Chromosome"/>
</dbReference>
<protein>
    <submittedName>
        <fullName evidence="2">Putative secreted protein</fullName>
    </submittedName>
</protein>
<feature type="compositionally biased region" description="Basic residues" evidence="1">
    <location>
        <begin position="104"/>
        <end position="117"/>
    </location>
</feature>
<dbReference type="AlphaFoldDB" id="K4QUQ3"/>
<feature type="compositionally biased region" description="Polar residues" evidence="1">
    <location>
        <begin position="73"/>
        <end position="85"/>
    </location>
</feature>
<dbReference type="PATRIC" id="fig|1214101.3.peg.118"/>
<organism evidence="2 3">
    <name type="scientific">Streptomyces davaonensis (strain DSM 101723 / JCM 4913 / KCC S-0913 / 768)</name>
    <dbReference type="NCBI Taxonomy" id="1214101"/>
    <lineage>
        <taxon>Bacteria</taxon>
        <taxon>Bacillati</taxon>
        <taxon>Actinomycetota</taxon>
        <taxon>Actinomycetes</taxon>
        <taxon>Kitasatosporales</taxon>
        <taxon>Streptomycetaceae</taxon>
        <taxon>Streptomyces</taxon>
    </lineage>
</organism>
<dbReference type="KEGG" id="sdv:BN159_0121"/>
<feature type="region of interest" description="Disordered" evidence="1">
    <location>
        <begin position="134"/>
        <end position="153"/>
    </location>
</feature>
<evidence type="ECO:0000256" key="1">
    <source>
        <dbReference type="SAM" id="MobiDB-lite"/>
    </source>
</evidence>
<gene>
    <name evidence="2" type="ORF">BN159_0121</name>
</gene>
<dbReference type="EMBL" id="HE971709">
    <property type="protein sequence ID" value="CCK24500.1"/>
    <property type="molecule type" value="Genomic_DNA"/>
</dbReference>
<proteinExistence type="predicted"/>
<name>K4QUQ3_STRDJ</name>
<feature type="region of interest" description="Disordered" evidence="1">
    <location>
        <begin position="73"/>
        <end position="124"/>
    </location>
</feature>
<evidence type="ECO:0000313" key="3">
    <source>
        <dbReference type="Proteomes" id="UP000008043"/>
    </source>
</evidence>
<feature type="compositionally biased region" description="Gly residues" evidence="1">
    <location>
        <begin position="138"/>
        <end position="147"/>
    </location>
</feature>
<evidence type="ECO:0000313" key="2">
    <source>
        <dbReference type="EMBL" id="CCK24500.1"/>
    </source>
</evidence>
<keyword evidence="3" id="KW-1185">Reference proteome</keyword>
<dbReference type="RefSeq" id="WP_015654905.1">
    <property type="nucleotide sequence ID" value="NC_020504.1"/>
</dbReference>
<reference evidence="2 3" key="1">
    <citation type="journal article" date="2012" name="J. Bacteriol.">
        <title>Genome sequence of the bacterium Streptomyces davawensis JCM 4913 and heterologous production of the unique antibiotic roseoflavin.</title>
        <authorList>
            <person name="Jankowitsch F."/>
            <person name="Schwarz J."/>
            <person name="Ruckert C."/>
            <person name="Gust B."/>
            <person name="Szczepanowski R."/>
            <person name="Blom J."/>
            <person name="Pelzer S."/>
            <person name="Kalinowski J."/>
            <person name="Mack M."/>
        </authorList>
    </citation>
    <scope>NUCLEOTIDE SEQUENCE [LARGE SCALE GENOMIC DNA]</scope>
    <source>
        <strain evidence="3">DSM 101723 / JCM 4913 / KCC S-0913 / 768</strain>
    </source>
</reference>
<accession>K4QUQ3</accession>
<sequence length="225" mass="23744">MRRCTPHTRLAAWTVTPADPTAPVIATTTPSTAVAATTDQPTAALRTTAVAADPATYAQLLISTWLHSSADEATNAQARRVQSTGPDLELPDPAADPPPPAEHRARRVTRRPHHPCGRKQQVLPFHDPLPQRTARQAGEGGIQGGRPLGVVGRVPVDRDGRAAGGLEEAASLLRLPEHLSPDRPAAPLDIGDAVAAQRTHMRLLPPQRRLRSGGGGANGFIVANI</sequence>